<dbReference type="EMBL" id="FN653133">
    <property type="protein sequence ID" value="CBY19918.1"/>
    <property type="molecule type" value="Genomic_DNA"/>
</dbReference>
<dbReference type="PROSITE" id="PS01187">
    <property type="entry name" value="EGF_CA"/>
    <property type="match status" value="1"/>
</dbReference>
<dbReference type="Gene3D" id="2.10.25.10">
    <property type="entry name" value="Laminin"/>
    <property type="match status" value="1"/>
</dbReference>
<dbReference type="InterPro" id="IPR000742">
    <property type="entry name" value="EGF"/>
</dbReference>
<evidence type="ECO:0000313" key="5">
    <source>
        <dbReference type="EMBL" id="CBY19918.1"/>
    </source>
</evidence>
<dbReference type="Proteomes" id="UP000001307">
    <property type="component" value="Unassembled WGS sequence"/>
</dbReference>
<accession>E4XSB6</accession>
<dbReference type="GO" id="GO:0005509">
    <property type="term" value="F:calcium ion binding"/>
    <property type="evidence" value="ECO:0007669"/>
    <property type="project" value="InterPro"/>
</dbReference>
<keyword evidence="1 3" id="KW-0245">EGF-like domain</keyword>
<dbReference type="Pfam" id="PF07645">
    <property type="entry name" value="EGF_CA"/>
    <property type="match status" value="1"/>
</dbReference>
<evidence type="ECO:0000313" key="6">
    <source>
        <dbReference type="Proteomes" id="UP000001307"/>
    </source>
</evidence>
<evidence type="ECO:0000256" key="2">
    <source>
        <dbReference type="ARBA" id="ARBA00023157"/>
    </source>
</evidence>
<keyword evidence="6" id="KW-1185">Reference proteome</keyword>
<proteinExistence type="predicted"/>
<dbReference type="SUPFAM" id="SSF56436">
    <property type="entry name" value="C-type lectin-like"/>
    <property type="match status" value="1"/>
</dbReference>
<evidence type="ECO:0000256" key="3">
    <source>
        <dbReference type="PROSITE-ProRule" id="PRU00076"/>
    </source>
</evidence>
<dbReference type="InParanoid" id="E4XSB6"/>
<dbReference type="CDD" id="cd00054">
    <property type="entry name" value="EGF_CA"/>
    <property type="match status" value="1"/>
</dbReference>
<evidence type="ECO:0000256" key="1">
    <source>
        <dbReference type="ARBA" id="ARBA00022536"/>
    </source>
</evidence>
<comment type="caution">
    <text evidence="3">Lacks conserved residue(s) required for the propagation of feature annotation.</text>
</comment>
<dbReference type="SUPFAM" id="SSF57196">
    <property type="entry name" value="EGF/Laminin"/>
    <property type="match status" value="1"/>
</dbReference>
<feature type="domain" description="EGF-like" evidence="4">
    <location>
        <begin position="100"/>
        <end position="138"/>
    </location>
</feature>
<keyword evidence="2" id="KW-1015">Disulfide bond</keyword>
<organism evidence="5">
    <name type="scientific">Oikopleura dioica</name>
    <name type="common">Tunicate</name>
    <dbReference type="NCBI Taxonomy" id="34765"/>
    <lineage>
        <taxon>Eukaryota</taxon>
        <taxon>Metazoa</taxon>
        <taxon>Chordata</taxon>
        <taxon>Tunicata</taxon>
        <taxon>Appendicularia</taxon>
        <taxon>Copelata</taxon>
        <taxon>Oikopleuridae</taxon>
        <taxon>Oikopleura</taxon>
    </lineage>
</organism>
<dbReference type="InterPro" id="IPR018097">
    <property type="entry name" value="EGF_Ca-bd_CS"/>
</dbReference>
<dbReference type="AlphaFoldDB" id="E4XSB6"/>
<dbReference type="OrthoDB" id="430340at2759"/>
<dbReference type="InterPro" id="IPR049883">
    <property type="entry name" value="NOTCH1_EGF-like"/>
</dbReference>
<dbReference type="SMART" id="SM00179">
    <property type="entry name" value="EGF_CA"/>
    <property type="match status" value="1"/>
</dbReference>
<dbReference type="InterPro" id="IPR001881">
    <property type="entry name" value="EGF-like_Ca-bd_dom"/>
</dbReference>
<name>E4XSB6_OIKDI</name>
<dbReference type="PROSITE" id="PS50026">
    <property type="entry name" value="EGF_3"/>
    <property type="match status" value="1"/>
</dbReference>
<reference evidence="5" key="1">
    <citation type="journal article" date="2010" name="Science">
        <title>Plasticity of animal genome architecture unmasked by rapid evolution of a pelagic tunicate.</title>
        <authorList>
            <person name="Denoeud F."/>
            <person name="Henriet S."/>
            <person name="Mungpakdee S."/>
            <person name="Aury J.M."/>
            <person name="Da Silva C."/>
            <person name="Brinkmann H."/>
            <person name="Mikhaleva J."/>
            <person name="Olsen L.C."/>
            <person name="Jubin C."/>
            <person name="Canestro C."/>
            <person name="Bouquet J.M."/>
            <person name="Danks G."/>
            <person name="Poulain J."/>
            <person name="Campsteijn C."/>
            <person name="Adamski M."/>
            <person name="Cross I."/>
            <person name="Yadetie F."/>
            <person name="Muffato M."/>
            <person name="Louis A."/>
            <person name="Butcher S."/>
            <person name="Tsagkogeorga G."/>
            <person name="Konrad A."/>
            <person name="Singh S."/>
            <person name="Jensen M.F."/>
            <person name="Cong E.H."/>
            <person name="Eikeseth-Otteraa H."/>
            <person name="Noel B."/>
            <person name="Anthouard V."/>
            <person name="Porcel B.M."/>
            <person name="Kachouri-Lafond R."/>
            <person name="Nishino A."/>
            <person name="Ugolini M."/>
            <person name="Chourrout P."/>
            <person name="Nishida H."/>
            <person name="Aasland R."/>
            <person name="Huzurbazar S."/>
            <person name="Westhof E."/>
            <person name="Delsuc F."/>
            <person name="Lehrach H."/>
            <person name="Reinhardt R."/>
            <person name="Weissenbach J."/>
            <person name="Roy S.W."/>
            <person name="Artiguenave F."/>
            <person name="Postlethwait J.H."/>
            <person name="Manak J.R."/>
            <person name="Thompson E.M."/>
            <person name="Jaillon O."/>
            <person name="Du Pasquier L."/>
            <person name="Boudinot P."/>
            <person name="Liberles D.A."/>
            <person name="Volff J.N."/>
            <person name="Philippe H."/>
            <person name="Lenhard B."/>
            <person name="Roest Crollius H."/>
            <person name="Wincker P."/>
            <person name="Chourrout D."/>
        </authorList>
    </citation>
    <scope>NUCLEOTIDE SEQUENCE [LARGE SCALE GENOMIC DNA]</scope>
</reference>
<protein>
    <recommendedName>
        <fullName evidence="4">EGF-like domain-containing protein</fullName>
    </recommendedName>
</protein>
<gene>
    <name evidence="5" type="ORF">GSOID_T00002068001</name>
</gene>
<sequence>MTYTEAVSRCEFLGEWAMTSTTSMDELLFLHHKVLAAQPIQLWLRLKETGATPCDTTCWAWQKTTISKFNRHVNHWKRHPNFRYKNCHEQLPTVCKRTKPKSPCENSTCPNGSVCVLDSSEKRGFTCKCEGGEGGTCPIGYAWGRPYANPGEKTEFGCFDIDECEEGVHKCSDPYICLNRRGDYICSCPYQIYKRANGDLICQKKSLWGVVEEPAVDCDFTDSTNRNCNPDHRNKTSKEDEDIMALIKKHKIAVEESSVPEKPTVAQVNSYNSNAQKISEFFTQEEVASKYGNYNGIGRLAGEISYKATRQRGFPNFPTKLEFHTAMKKGFVQDSVWHAAQQFFKDMPSYERAAASQLAKVEEFMISAEVTLWKMRKGKTTARVVTDGADQISAINNLFLRNETYGKSALLVGNAIINFEQGTIVTEVAMSKGHKPSRKQLKVVKHKSDESGDMEESIVIVDKDKADEIEGLKSEVRNATEVITNKTATIVVKTEQVHLTREELLQTRIALMAKYLIHITSSC</sequence>
<dbReference type="InterPro" id="IPR016187">
    <property type="entry name" value="CTDL_fold"/>
</dbReference>
<evidence type="ECO:0000259" key="4">
    <source>
        <dbReference type="PROSITE" id="PS50026"/>
    </source>
</evidence>